<sequence>MTNQIKNQNAEKFMEELKRNFYEAERNEIVKRNLLIVLFEARQDLAEQLQVFKKEIERFSTLDIDDVQVVKHVLKRLIQKIEVFEGGKIKIHYNLSNPLLQN</sequence>
<evidence type="ECO:0000313" key="1">
    <source>
        <dbReference type="EMBL" id="MEK8130281.1"/>
    </source>
</evidence>
<name>A0ABU9DN39_9BACL</name>
<protein>
    <recommendedName>
        <fullName evidence="3">DUF4368 domain-containing protein</fullName>
    </recommendedName>
</protein>
<keyword evidence="2" id="KW-1185">Reference proteome</keyword>
<dbReference type="EMBL" id="JBBPCC010000014">
    <property type="protein sequence ID" value="MEK8130281.1"/>
    <property type="molecule type" value="Genomic_DNA"/>
</dbReference>
<comment type="caution">
    <text evidence="1">The sequence shown here is derived from an EMBL/GenBank/DDBJ whole genome shotgun (WGS) entry which is preliminary data.</text>
</comment>
<organism evidence="1 2">
    <name type="scientific">Paenibacillus filicis</name>
    <dbReference type="NCBI Taxonomy" id="669464"/>
    <lineage>
        <taxon>Bacteria</taxon>
        <taxon>Bacillati</taxon>
        <taxon>Bacillota</taxon>
        <taxon>Bacilli</taxon>
        <taxon>Bacillales</taxon>
        <taxon>Paenibacillaceae</taxon>
        <taxon>Paenibacillus</taxon>
    </lineage>
</organism>
<reference evidence="1 2" key="1">
    <citation type="submission" date="2024-04" db="EMBL/GenBank/DDBJ databases">
        <title>draft genome sequnece of Paenibacillus filicis.</title>
        <authorList>
            <person name="Kim D.-U."/>
        </authorList>
    </citation>
    <scope>NUCLEOTIDE SEQUENCE [LARGE SCALE GENOMIC DNA]</scope>
    <source>
        <strain evidence="1 2">KACC14197</strain>
    </source>
</reference>
<evidence type="ECO:0000313" key="2">
    <source>
        <dbReference type="Proteomes" id="UP001469365"/>
    </source>
</evidence>
<accession>A0ABU9DN39</accession>
<proteinExistence type="predicted"/>
<dbReference type="Proteomes" id="UP001469365">
    <property type="component" value="Unassembled WGS sequence"/>
</dbReference>
<evidence type="ECO:0008006" key="3">
    <source>
        <dbReference type="Google" id="ProtNLM"/>
    </source>
</evidence>
<dbReference type="RefSeq" id="WP_341417415.1">
    <property type="nucleotide sequence ID" value="NZ_JBBPCC010000014.1"/>
</dbReference>
<gene>
    <name evidence="1" type="ORF">WMW72_20445</name>
</gene>